<sequence>MTTDYVIGERAATEKQLDYILRLADCKFFSQVAKVTRVGMTVRAKRGDLTRDEASTIIDDLLAQRDGTPLPSEIPVEQRAYKVIEYRTWSPNYLATSGYSPSTSRYFTSGQVGDPNLAQTERKSGELCTTVWTGTGDAAAAARALKVHRAVHAFGVKNGGDVHGALLKQLMPGANPLRDLITDLTTDQLVKALRRKAVRAGWVAKALRKWAANDTLLSYTSPETAVALATLRGAVGGDVQVAVAAAVALDALTAELTTDELDATAIRRTIPLAVAAGVTPDGFRDGLAEAVEAVEAFTVDGELMVPLLAAAIEPWQAAAVVEEVAA</sequence>
<evidence type="ECO:0000313" key="2">
    <source>
        <dbReference type="Proteomes" id="UP000321797"/>
    </source>
</evidence>
<proteinExistence type="predicted"/>
<accession>A0A5C7Y282</accession>
<evidence type="ECO:0000313" key="1">
    <source>
        <dbReference type="EMBL" id="TXI55907.1"/>
    </source>
</evidence>
<dbReference type="EMBL" id="SSGD01000061">
    <property type="protein sequence ID" value="TXI55907.1"/>
    <property type="molecule type" value="Genomic_DNA"/>
</dbReference>
<dbReference type="RefSeq" id="WP_276760724.1">
    <property type="nucleotide sequence ID" value="NZ_SSGD01000061.1"/>
</dbReference>
<protein>
    <submittedName>
        <fullName evidence="1">Uncharacterized protein</fullName>
    </submittedName>
</protein>
<organism evidence="1 2">
    <name type="scientific">Mycolicibacter arupensis</name>
    <dbReference type="NCBI Taxonomy" id="342002"/>
    <lineage>
        <taxon>Bacteria</taxon>
        <taxon>Bacillati</taxon>
        <taxon>Actinomycetota</taxon>
        <taxon>Actinomycetes</taxon>
        <taxon>Mycobacteriales</taxon>
        <taxon>Mycobacteriaceae</taxon>
        <taxon>Mycolicibacter</taxon>
    </lineage>
</organism>
<reference evidence="1 2" key="1">
    <citation type="submission" date="2018-09" db="EMBL/GenBank/DDBJ databases">
        <title>Metagenome Assembled Genomes from an Advanced Water Purification Facility.</title>
        <authorList>
            <person name="Stamps B.W."/>
            <person name="Spear J.R."/>
        </authorList>
    </citation>
    <scope>NUCLEOTIDE SEQUENCE [LARGE SCALE GENOMIC DNA]</scope>
    <source>
        <strain evidence="1">Bin_29_2</strain>
    </source>
</reference>
<dbReference type="Proteomes" id="UP000321797">
    <property type="component" value="Unassembled WGS sequence"/>
</dbReference>
<comment type="caution">
    <text evidence="1">The sequence shown here is derived from an EMBL/GenBank/DDBJ whole genome shotgun (WGS) entry which is preliminary data.</text>
</comment>
<name>A0A5C7Y282_9MYCO</name>
<gene>
    <name evidence="1" type="ORF">E6Q54_11810</name>
</gene>
<dbReference type="AlphaFoldDB" id="A0A5C7Y282"/>